<feature type="region of interest" description="Disordered" evidence="1">
    <location>
        <begin position="1"/>
        <end position="46"/>
    </location>
</feature>
<keyword evidence="3" id="KW-1185">Reference proteome</keyword>
<evidence type="ECO:0000256" key="1">
    <source>
        <dbReference type="SAM" id="MobiDB-lite"/>
    </source>
</evidence>
<evidence type="ECO:0000313" key="2">
    <source>
        <dbReference type="EMBL" id="KAK4285586.1"/>
    </source>
</evidence>
<reference evidence="2" key="1">
    <citation type="submission" date="2023-10" db="EMBL/GenBank/DDBJ databases">
        <title>Chromosome-level genome of the transformable northern wattle, Acacia crassicarpa.</title>
        <authorList>
            <person name="Massaro I."/>
            <person name="Sinha N.R."/>
            <person name="Poethig S."/>
            <person name="Leichty A.R."/>
        </authorList>
    </citation>
    <scope>NUCLEOTIDE SEQUENCE</scope>
    <source>
        <strain evidence="2">Acra3RX</strain>
        <tissue evidence="2">Leaf</tissue>
    </source>
</reference>
<feature type="compositionally biased region" description="Polar residues" evidence="1">
    <location>
        <begin position="77"/>
        <end position="90"/>
    </location>
</feature>
<accession>A0AAE1NBD4</accession>
<evidence type="ECO:0000313" key="3">
    <source>
        <dbReference type="Proteomes" id="UP001293593"/>
    </source>
</evidence>
<dbReference type="EMBL" id="JAWXYG010000001">
    <property type="protein sequence ID" value="KAK4285586.1"/>
    <property type="molecule type" value="Genomic_DNA"/>
</dbReference>
<name>A0AAE1NBD4_9FABA</name>
<protein>
    <submittedName>
        <fullName evidence="2">Uncharacterized protein</fullName>
    </submittedName>
</protein>
<dbReference type="Proteomes" id="UP001293593">
    <property type="component" value="Unassembled WGS sequence"/>
</dbReference>
<comment type="caution">
    <text evidence="2">The sequence shown here is derived from an EMBL/GenBank/DDBJ whole genome shotgun (WGS) entry which is preliminary data.</text>
</comment>
<feature type="region of interest" description="Disordered" evidence="1">
    <location>
        <begin position="71"/>
        <end position="95"/>
    </location>
</feature>
<organism evidence="2 3">
    <name type="scientific">Acacia crassicarpa</name>
    <name type="common">northern wattle</name>
    <dbReference type="NCBI Taxonomy" id="499986"/>
    <lineage>
        <taxon>Eukaryota</taxon>
        <taxon>Viridiplantae</taxon>
        <taxon>Streptophyta</taxon>
        <taxon>Embryophyta</taxon>
        <taxon>Tracheophyta</taxon>
        <taxon>Spermatophyta</taxon>
        <taxon>Magnoliopsida</taxon>
        <taxon>eudicotyledons</taxon>
        <taxon>Gunneridae</taxon>
        <taxon>Pentapetalae</taxon>
        <taxon>rosids</taxon>
        <taxon>fabids</taxon>
        <taxon>Fabales</taxon>
        <taxon>Fabaceae</taxon>
        <taxon>Caesalpinioideae</taxon>
        <taxon>mimosoid clade</taxon>
        <taxon>Acacieae</taxon>
        <taxon>Acacia</taxon>
    </lineage>
</organism>
<dbReference type="AlphaFoldDB" id="A0AAE1NBD4"/>
<sequence length="152" mass="17248">MNSASPATKHRYDITMSKRTRKQTPSEKPRSEGTNTDSKNRDNGGIVVSLENLLQVKDGEDISDHKSLKQLIRGESDGNNNNKGRNSLGQHFNEEEKNLQVVRKNQNESVQEGLKFKKLVRRYAKVLGHMMKAKRDPHLGESAKKPVFKLPK</sequence>
<gene>
    <name evidence="2" type="ORF">QN277_002266</name>
</gene>
<proteinExistence type="predicted"/>